<reference evidence="1" key="1">
    <citation type="journal article" date="2021" name="Mol. Plant Pathol.">
        <title>A 20-kb lineage-specific genomic region tames virulence in pathogenic amphidiploid Verticillium longisporum.</title>
        <authorList>
            <person name="Harting R."/>
            <person name="Starke J."/>
            <person name="Kusch H."/>
            <person name="Poggeler S."/>
            <person name="Maurus I."/>
            <person name="Schluter R."/>
            <person name="Landesfeind M."/>
            <person name="Bulla I."/>
            <person name="Nowrousian M."/>
            <person name="de Jonge R."/>
            <person name="Stahlhut G."/>
            <person name="Hoff K.J."/>
            <person name="Asshauer K.P."/>
            <person name="Thurmer A."/>
            <person name="Stanke M."/>
            <person name="Daniel R."/>
            <person name="Morgenstern B."/>
            <person name="Thomma B.P.H.J."/>
            <person name="Kronstad J.W."/>
            <person name="Braus-Stromeyer S.A."/>
            <person name="Braus G.H."/>
        </authorList>
    </citation>
    <scope>NUCLEOTIDE SEQUENCE</scope>
    <source>
        <strain evidence="1">Vl32</strain>
    </source>
</reference>
<sequence length="84" mass="9622">MFQALSVRLTIVHNGKLEGRRQRRPPAEHQSTMCCQRQLRQATQYDAEKTRQSFLAFSLPTCGQTAYTIRKFLIGSLFLSTSTN</sequence>
<protein>
    <submittedName>
        <fullName evidence="1">Uncharacterized protein</fullName>
    </submittedName>
</protein>
<evidence type="ECO:0000313" key="2">
    <source>
        <dbReference type="Proteomes" id="UP000689129"/>
    </source>
</evidence>
<proteinExistence type="predicted"/>
<dbReference type="EMBL" id="JAEMWZ010000309">
    <property type="protein sequence ID" value="KAG7125650.1"/>
    <property type="molecule type" value="Genomic_DNA"/>
</dbReference>
<comment type="caution">
    <text evidence="1">The sequence shown here is derived from an EMBL/GenBank/DDBJ whole genome shotgun (WGS) entry which is preliminary data.</text>
</comment>
<gene>
    <name evidence="1" type="ORF">HYQ45_013010</name>
</gene>
<dbReference type="Proteomes" id="UP000689129">
    <property type="component" value="Unassembled WGS sequence"/>
</dbReference>
<accession>A0A8I2ZDG6</accession>
<dbReference type="AlphaFoldDB" id="A0A8I2ZDG6"/>
<evidence type="ECO:0000313" key="1">
    <source>
        <dbReference type="EMBL" id="KAG7125650.1"/>
    </source>
</evidence>
<organism evidence="1 2">
    <name type="scientific">Verticillium longisporum</name>
    <name type="common">Verticillium dahliae var. longisporum</name>
    <dbReference type="NCBI Taxonomy" id="100787"/>
    <lineage>
        <taxon>Eukaryota</taxon>
        <taxon>Fungi</taxon>
        <taxon>Dikarya</taxon>
        <taxon>Ascomycota</taxon>
        <taxon>Pezizomycotina</taxon>
        <taxon>Sordariomycetes</taxon>
        <taxon>Hypocreomycetidae</taxon>
        <taxon>Glomerellales</taxon>
        <taxon>Plectosphaerellaceae</taxon>
        <taxon>Verticillium</taxon>
    </lineage>
</organism>
<name>A0A8I2ZDG6_VERLO</name>